<dbReference type="PRINTS" id="PR01226">
    <property type="entry name" value="EXPANSIN"/>
</dbReference>
<reference evidence="10" key="2">
    <citation type="journal article" date="2024" name="Plant">
        <title>Genomic evolution and insights into agronomic trait innovations of Sesamum species.</title>
        <authorList>
            <person name="Miao H."/>
            <person name="Wang L."/>
            <person name="Qu L."/>
            <person name="Liu H."/>
            <person name="Sun Y."/>
            <person name="Le M."/>
            <person name="Wang Q."/>
            <person name="Wei S."/>
            <person name="Zheng Y."/>
            <person name="Lin W."/>
            <person name="Duan Y."/>
            <person name="Cao H."/>
            <person name="Xiong S."/>
            <person name="Wang X."/>
            <person name="Wei L."/>
            <person name="Li C."/>
            <person name="Ma Q."/>
            <person name="Ju M."/>
            <person name="Zhao R."/>
            <person name="Li G."/>
            <person name="Mu C."/>
            <person name="Tian Q."/>
            <person name="Mei H."/>
            <person name="Zhang T."/>
            <person name="Gao T."/>
            <person name="Zhang H."/>
        </authorList>
    </citation>
    <scope>NUCLEOTIDE SEQUENCE</scope>
    <source>
        <strain evidence="10">K16</strain>
    </source>
</reference>
<dbReference type="GO" id="GO:0009653">
    <property type="term" value="P:anatomical structure morphogenesis"/>
    <property type="evidence" value="ECO:0007669"/>
    <property type="project" value="UniProtKB-ARBA"/>
</dbReference>
<protein>
    <recommendedName>
        <fullName evidence="7">Expansin</fullName>
    </recommendedName>
</protein>
<dbReference type="InterPro" id="IPR036908">
    <property type="entry name" value="RlpA-like_sf"/>
</dbReference>
<dbReference type="EMBL" id="JACGWL010000006">
    <property type="protein sequence ID" value="KAK4399814.1"/>
    <property type="molecule type" value="Genomic_DNA"/>
</dbReference>
<dbReference type="Gene3D" id="2.60.40.760">
    <property type="entry name" value="Expansin, cellulose-binding-like domain"/>
    <property type="match status" value="1"/>
</dbReference>
<dbReference type="PROSITE" id="PS50842">
    <property type="entry name" value="EXPANSIN_EG45"/>
    <property type="match status" value="1"/>
</dbReference>
<organism evidence="10 11">
    <name type="scientific">Sesamum angolense</name>
    <dbReference type="NCBI Taxonomy" id="2727404"/>
    <lineage>
        <taxon>Eukaryota</taxon>
        <taxon>Viridiplantae</taxon>
        <taxon>Streptophyta</taxon>
        <taxon>Embryophyta</taxon>
        <taxon>Tracheophyta</taxon>
        <taxon>Spermatophyta</taxon>
        <taxon>Magnoliopsida</taxon>
        <taxon>eudicotyledons</taxon>
        <taxon>Gunneridae</taxon>
        <taxon>Pentapetalae</taxon>
        <taxon>asterids</taxon>
        <taxon>lamiids</taxon>
        <taxon>Lamiales</taxon>
        <taxon>Pedaliaceae</taxon>
        <taxon>Sesamum</taxon>
    </lineage>
</organism>
<evidence type="ECO:0000313" key="10">
    <source>
        <dbReference type="EMBL" id="KAK4399814.1"/>
    </source>
</evidence>
<dbReference type="InterPro" id="IPR007118">
    <property type="entry name" value="Expan_Lol_pI"/>
</dbReference>
<evidence type="ECO:0000259" key="8">
    <source>
        <dbReference type="PROSITE" id="PS50842"/>
    </source>
</evidence>
<comment type="subcellular location">
    <subcellularLocation>
        <location evidence="7">Secreted</location>
        <location evidence="7">Cell wall</location>
    </subcellularLocation>
    <subcellularLocation>
        <location evidence="7">Membrane</location>
        <topology evidence="7">Peripheral membrane protein</topology>
    </subcellularLocation>
</comment>
<dbReference type="FunFam" id="2.60.40.760:FF:000001">
    <property type="entry name" value="Expansin"/>
    <property type="match status" value="1"/>
</dbReference>
<sequence length="218" mass="23112">MAIFLGVFLVGFLAMASHVQADGGGWINAHATFYGGGDASGTMGGACGYGNLYSQGYGTNTAALSTALFNSGLSCGSCYEIKCVNDGQWCLPGSIVPVFQHIAQYKAGIVPVAYRRVPCNRKGGIRFTINGHSYFNLVLITNVGGAGDVHAVSIKGSRTGWQPMSRNWGQNWQSNSYLNGQSLSFKVTTSDGRTIVSYNVAPASWSFGKPSPEPNFVK</sequence>
<evidence type="ECO:0000313" key="11">
    <source>
        <dbReference type="Proteomes" id="UP001289374"/>
    </source>
</evidence>
<dbReference type="InterPro" id="IPR036749">
    <property type="entry name" value="Expansin_CBD_sf"/>
</dbReference>
<dbReference type="Gene3D" id="2.40.40.10">
    <property type="entry name" value="RlpA-like domain"/>
    <property type="match status" value="1"/>
</dbReference>
<keyword evidence="4 7" id="KW-0732">Signal</keyword>
<dbReference type="InterPro" id="IPR007112">
    <property type="entry name" value="Expansin/allergen_DPBB_dom"/>
</dbReference>
<keyword evidence="5" id="KW-0472">Membrane</keyword>
<keyword evidence="6 7" id="KW-0961">Cell wall biogenesis/degradation</keyword>
<dbReference type="SUPFAM" id="SSF50685">
    <property type="entry name" value="Barwin-like endoglucanases"/>
    <property type="match status" value="1"/>
</dbReference>
<dbReference type="GO" id="GO:0005576">
    <property type="term" value="C:extracellular region"/>
    <property type="evidence" value="ECO:0007669"/>
    <property type="project" value="InterPro"/>
</dbReference>
<evidence type="ECO:0000256" key="6">
    <source>
        <dbReference type="ARBA" id="ARBA00023316"/>
    </source>
</evidence>
<evidence type="ECO:0000256" key="5">
    <source>
        <dbReference type="ARBA" id="ARBA00023136"/>
    </source>
</evidence>
<dbReference type="AlphaFoldDB" id="A0AAE2BW12"/>
<evidence type="ECO:0000259" key="9">
    <source>
        <dbReference type="PROSITE" id="PS50843"/>
    </source>
</evidence>
<feature type="domain" description="Expansin-like EG45" evidence="8">
    <location>
        <begin position="44"/>
        <end position="124"/>
    </location>
</feature>
<evidence type="ECO:0000256" key="1">
    <source>
        <dbReference type="ARBA" id="ARBA00005392"/>
    </source>
</evidence>
<dbReference type="PROSITE" id="PS50843">
    <property type="entry name" value="EXPANSIN_CBD"/>
    <property type="match status" value="1"/>
</dbReference>
<dbReference type="InterPro" id="IPR002963">
    <property type="entry name" value="Expansin"/>
</dbReference>
<dbReference type="CDD" id="cd22274">
    <property type="entry name" value="DPBB_EXPA_N"/>
    <property type="match status" value="1"/>
</dbReference>
<reference evidence="10" key="1">
    <citation type="submission" date="2020-06" db="EMBL/GenBank/DDBJ databases">
        <authorList>
            <person name="Li T."/>
            <person name="Hu X."/>
            <person name="Zhang T."/>
            <person name="Song X."/>
            <person name="Zhang H."/>
            <person name="Dai N."/>
            <person name="Sheng W."/>
            <person name="Hou X."/>
            <person name="Wei L."/>
        </authorList>
    </citation>
    <scope>NUCLEOTIDE SEQUENCE</scope>
    <source>
        <strain evidence="10">K16</strain>
        <tissue evidence="10">Leaf</tissue>
    </source>
</reference>
<name>A0AAE2BW12_9LAMI</name>
<keyword evidence="11" id="KW-1185">Reference proteome</keyword>
<comment type="function">
    <text evidence="7">Causes loosening and extension of plant cell walls by disrupting non-covalent bonding between cellulose microfibrils and matrix glucans. No enzymatic activity has been found.</text>
</comment>
<keyword evidence="3 7" id="KW-0964">Secreted</keyword>
<gene>
    <name evidence="10" type="ORF">Sango_1087500</name>
</gene>
<dbReference type="GO" id="GO:0009664">
    <property type="term" value="P:plant-type cell wall organization"/>
    <property type="evidence" value="ECO:0007669"/>
    <property type="project" value="InterPro"/>
</dbReference>
<feature type="signal peptide" evidence="7">
    <location>
        <begin position="1"/>
        <end position="21"/>
    </location>
</feature>
<dbReference type="Pfam" id="PF01357">
    <property type="entry name" value="Expansin_C"/>
    <property type="match status" value="1"/>
</dbReference>
<dbReference type="SMART" id="SM00837">
    <property type="entry name" value="DPBB_1"/>
    <property type="match status" value="1"/>
</dbReference>
<evidence type="ECO:0000256" key="7">
    <source>
        <dbReference type="RuleBase" id="RU365023"/>
    </source>
</evidence>
<accession>A0AAE2BW12</accession>
<dbReference type="SUPFAM" id="SSF49590">
    <property type="entry name" value="PHL pollen allergen"/>
    <property type="match status" value="1"/>
</dbReference>
<feature type="domain" description="Expansin-like CBD" evidence="9">
    <location>
        <begin position="134"/>
        <end position="213"/>
    </location>
</feature>
<evidence type="ECO:0000256" key="4">
    <source>
        <dbReference type="ARBA" id="ARBA00022729"/>
    </source>
</evidence>
<dbReference type="PANTHER" id="PTHR31867">
    <property type="entry name" value="EXPANSIN-A15"/>
    <property type="match status" value="1"/>
</dbReference>
<comment type="similarity">
    <text evidence="1 7">Belongs to the expansin family. Expansin A subfamily.</text>
</comment>
<dbReference type="Proteomes" id="UP001289374">
    <property type="component" value="Unassembled WGS sequence"/>
</dbReference>
<feature type="chain" id="PRO_5041777141" description="Expansin" evidence="7">
    <location>
        <begin position="22"/>
        <end position="218"/>
    </location>
</feature>
<evidence type="ECO:0000256" key="2">
    <source>
        <dbReference type="ARBA" id="ARBA00022512"/>
    </source>
</evidence>
<dbReference type="GO" id="GO:0016020">
    <property type="term" value="C:membrane"/>
    <property type="evidence" value="ECO:0007669"/>
    <property type="project" value="UniProtKB-SubCell"/>
</dbReference>
<dbReference type="InterPro" id="IPR007117">
    <property type="entry name" value="Expansin_CBD"/>
</dbReference>
<keyword evidence="2 7" id="KW-0134">Cell wall</keyword>
<comment type="caution">
    <text evidence="10">The sequence shown here is derived from an EMBL/GenBank/DDBJ whole genome shotgun (WGS) entry which is preliminary data.</text>
</comment>
<evidence type="ECO:0000256" key="3">
    <source>
        <dbReference type="ARBA" id="ARBA00022525"/>
    </source>
</evidence>
<proteinExistence type="inferred from homology"/>
<dbReference type="PRINTS" id="PR01225">
    <property type="entry name" value="EXPANSNFAMLY"/>
</dbReference>